<keyword evidence="3" id="KW-0560">Oxidoreductase</keyword>
<keyword evidence="2" id="KW-0223">Dioxygenase</keyword>
<dbReference type="EMBL" id="LBHU01000001">
    <property type="protein sequence ID" value="KLI65168.1"/>
    <property type="molecule type" value="Genomic_DNA"/>
</dbReference>
<dbReference type="PANTHER" id="PTHR12117">
    <property type="entry name" value="HISTONE ACETYLTRANSFERASE COMPLEX"/>
    <property type="match status" value="1"/>
</dbReference>
<comment type="caution">
    <text evidence="5">The sequence shown here is derived from an EMBL/GenBank/DDBJ whole genome shotgun (WGS) entry which is preliminary data.</text>
</comment>
<comment type="cofactor">
    <cofactor evidence="1">
        <name>L-ascorbate</name>
        <dbReference type="ChEBI" id="CHEBI:38290"/>
    </cofactor>
</comment>
<dbReference type="STRING" id="874156.GCA_001021555_00777"/>
<name>A0A0H0XRB3_9SPHN</name>
<proteinExistence type="predicted"/>
<evidence type="ECO:0000256" key="2">
    <source>
        <dbReference type="ARBA" id="ARBA00022964"/>
    </source>
</evidence>
<dbReference type="SMART" id="SM00702">
    <property type="entry name" value="P4Hc"/>
    <property type="match status" value="1"/>
</dbReference>
<dbReference type="InterPro" id="IPR051842">
    <property type="entry name" value="uS12_prolyl_hydroxylase"/>
</dbReference>
<dbReference type="PANTHER" id="PTHR12117:SF0">
    <property type="entry name" value="PROLYL 3-HYDROXYLASE OGFOD1"/>
    <property type="match status" value="1"/>
</dbReference>
<dbReference type="InterPro" id="IPR039558">
    <property type="entry name" value="TPA1/OFD1_N"/>
</dbReference>
<evidence type="ECO:0000256" key="1">
    <source>
        <dbReference type="ARBA" id="ARBA00001961"/>
    </source>
</evidence>
<dbReference type="PATRIC" id="fig|874156.12.peg.524"/>
<dbReference type="Gene3D" id="2.60.120.620">
    <property type="entry name" value="q2cbj1_9rhob like domain"/>
    <property type="match status" value="1"/>
</dbReference>
<dbReference type="GO" id="GO:0005737">
    <property type="term" value="C:cytoplasm"/>
    <property type="evidence" value="ECO:0007669"/>
    <property type="project" value="TreeGrafter"/>
</dbReference>
<evidence type="ECO:0000313" key="6">
    <source>
        <dbReference type="Proteomes" id="UP000053455"/>
    </source>
</evidence>
<dbReference type="Proteomes" id="UP000053455">
    <property type="component" value="Unassembled WGS sequence"/>
</dbReference>
<dbReference type="GO" id="GO:0031543">
    <property type="term" value="F:peptidyl-proline dioxygenase activity"/>
    <property type="evidence" value="ECO:0007669"/>
    <property type="project" value="TreeGrafter"/>
</dbReference>
<evidence type="ECO:0000256" key="3">
    <source>
        <dbReference type="ARBA" id="ARBA00023002"/>
    </source>
</evidence>
<dbReference type="GO" id="GO:0006449">
    <property type="term" value="P:regulation of translational termination"/>
    <property type="evidence" value="ECO:0007669"/>
    <property type="project" value="TreeGrafter"/>
</dbReference>
<protein>
    <submittedName>
        <fullName evidence="5">Proline hydroxylase</fullName>
    </submittedName>
</protein>
<evidence type="ECO:0000313" key="5">
    <source>
        <dbReference type="EMBL" id="KLI65168.1"/>
    </source>
</evidence>
<dbReference type="Pfam" id="PF13661">
    <property type="entry name" value="2OG-FeII_Oxy_4"/>
    <property type="match status" value="1"/>
</dbReference>
<keyword evidence="6" id="KW-1185">Reference proteome</keyword>
<feature type="domain" description="Prolyl 4-hydroxylase alpha subunit" evidence="4">
    <location>
        <begin position="35"/>
        <end position="228"/>
    </location>
</feature>
<dbReference type="GO" id="GO:0031418">
    <property type="term" value="F:L-ascorbic acid binding"/>
    <property type="evidence" value="ECO:0007669"/>
    <property type="project" value="InterPro"/>
</dbReference>
<dbReference type="AlphaFoldDB" id="A0A0H0XRB3"/>
<dbReference type="GO" id="GO:0005506">
    <property type="term" value="F:iron ion binding"/>
    <property type="evidence" value="ECO:0007669"/>
    <property type="project" value="InterPro"/>
</dbReference>
<sequence length="233" mass="26049">MDAAALAGEYARTGRVTIAPFVQPDQAQALYQLLRERTDWQQVINSGADKIFEFDRTAQAGLDAPQKEALDQAVYAGARHDFQFRYETLRVPDDDTVRAASDDLVFAFARFLSHGPARELLRFITGDAAIAFADAQATAYAPGDFLTRHDDDVAGKHRSAAYVMSLNPQWRIEWGGLFLMHDADGHGADAIVPGFNRLNLFAVPQMHSVSEVTRATPYRRYSVTGWLRRSEQR</sequence>
<accession>A0A0H0XRB3</accession>
<reference evidence="5 6" key="1">
    <citation type="submission" date="2015-04" db="EMBL/GenBank/DDBJ databases">
        <title>The draft genome sequence of Erythrobacter marinus HWDM-33.</title>
        <authorList>
            <person name="Zhuang L."/>
            <person name="Liu Y."/>
            <person name="Shao Z."/>
        </authorList>
    </citation>
    <scope>NUCLEOTIDE SEQUENCE [LARGE SCALE GENOMIC DNA]</scope>
    <source>
        <strain evidence="5 6">HWDM-33</strain>
    </source>
</reference>
<gene>
    <name evidence="5" type="ORF">AAV99_02520</name>
</gene>
<evidence type="ECO:0000259" key="4">
    <source>
        <dbReference type="SMART" id="SM00702"/>
    </source>
</evidence>
<dbReference type="InterPro" id="IPR006620">
    <property type="entry name" value="Pro_4_hyd_alph"/>
</dbReference>
<organism evidence="5 6">
    <name type="scientific">Aurantiacibacter marinus</name>
    <dbReference type="NCBI Taxonomy" id="874156"/>
    <lineage>
        <taxon>Bacteria</taxon>
        <taxon>Pseudomonadati</taxon>
        <taxon>Pseudomonadota</taxon>
        <taxon>Alphaproteobacteria</taxon>
        <taxon>Sphingomonadales</taxon>
        <taxon>Erythrobacteraceae</taxon>
        <taxon>Aurantiacibacter</taxon>
    </lineage>
</organism>